<organism evidence="1 2">
    <name type="scientific">Thalassotalea litorea</name>
    <dbReference type="NCBI Taxonomy" id="2020715"/>
    <lineage>
        <taxon>Bacteria</taxon>
        <taxon>Pseudomonadati</taxon>
        <taxon>Pseudomonadota</taxon>
        <taxon>Gammaproteobacteria</taxon>
        <taxon>Alteromonadales</taxon>
        <taxon>Colwelliaceae</taxon>
        <taxon>Thalassotalea</taxon>
    </lineage>
</organism>
<accession>A0A5R9INU5</accession>
<evidence type="ECO:0000313" key="1">
    <source>
        <dbReference type="EMBL" id="TLU61669.1"/>
    </source>
</evidence>
<dbReference type="AlphaFoldDB" id="A0A5R9INU5"/>
<dbReference type="Proteomes" id="UP000307790">
    <property type="component" value="Unassembled WGS sequence"/>
</dbReference>
<dbReference type="EMBL" id="VCBC01000015">
    <property type="protein sequence ID" value="TLU61669.1"/>
    <property type="molecule type" value="Genomic_DNA"/>
</dbReference>
<reference evidence="1 2" key="1">
    <citation type="submission" date="2019-05" db="EMBL/GenBank/DDBJ databases">
        <title>Genome sequences of Thalassotalea litorea 1K03283.</title>
        <authorList>
            <person name="Zhang D."/>
        </authorList>
    </citation>
    <scope>NUCLEOTIDE SEQUENCE [LARGE SCALE GENOMIC DNA]</scope>
    <source>
        <strain evidence="1 2">MCCC 1K03283</strain>
    </source>
</reference>
<keyword evidence="2" id="KW-1185">Reference proteome</keyword>
<comment type="caution">
    <text evidence="1">The sequence shown here is derived from an EMBL/GenBank/DDBJ whole genome shotgun (WGS) entry which is preliminary data.</text>
</comment>
<protein>
    <submittedName>
        <fullName evidence="1">Uncharacterized protein</fullName>
    </submittedName>
</protein>
<sequence>MSLNRKQFDYLQAMGISVWSAREEKFSTLEGKDDNRIIIDQSNKIIAQLNTLQSHPKVNKSKPKSTKQQPKLSAKQQLEACADSRWFADLLVWLGYTNTDITIDDNGLHFGDYCWQFHNKDIIEFSDRHIKTPVLASESPTNKQKRQLFNWFKSHLKS</sequence>
<proteinExistence type="predicted"/>
<dbReference type="RefSeq" id="WP_138320834.1">
    <property type="nucleotide sequence ID" value="NZ_VCBC01000015.1"/>
</dbReference>
<name>A0A5R9INU5_9GAMM</name>
<evidence type="ECO:0000313" key="2">
    <source>
        <dbReference type="Proteomes" id="UP000307790"/>
    </source>
</evidence>
<gene>
    <name evidence="1" type="ORF">FE810_14270</name>
</gene>
<dbReference type="OrthoDB" id="6226957at2"/>